<feature type="compositionally biased region" description="Low complexity" evidence="9">
    <location>
        <begin position="1051"/>
        <end position="1062"/>
    </location>
</feature>
<feature type="compositionally biased region" description="Basic residues" evidence="9">
    <location>
        <begin position="1064"/>
        <end position="1078"/>
    </location>
</feature>
<dbReference type="InterPro" id="IPR003961">
    <property type="entry name" value="FN3_dom"/>
</dbReference>
<feature type="compositionally biased region" description="Polar residues" evidence="9">
    <location>
        <begin position="840"/>
        <end position="860"/>
    </location>
</feature>
<feature type="transmembrane region" description="Helical" evidence="10">
    <location>
        <begin position="565"/>
        <end position="590"/>
    </location>
</feature>
<keyword evidence="5 10" id="KW-1133">Transmembrane helix</keyword>
<dbReference type="SUPFAM" id="SSF49265">
    <property type="entry name" value="Fibronectin type III"/>
    <property type="match status" value="2"/>
</dbReference>
<dbReference type="RefSeq" id="XP_009022908.1">
    <property type="nucleotide sequence ID" value="XM_009024660.1"/>
</dbReference>
<feature type="region of interest" description="Disordered" evidence="9">
    <location>
        <begin position="297"/>
        <end position="319"/>
    </location>
</feature>
<feature type="domain" description="Ig-like" evidence="11">
    <location>
        <begin position="5"/>
        <end position="95"/>
    </location>
</feature>
<dbReference type="InterPro" id="IPR013783">
    <property type="entry name" value="Ig-like_fold"/>
</dbReference>
<proteinExistence type="predicted"/>
<evidence type="ECO:0000256" key="9">
    <source>
        <dbReference type="SAM" id="MobiDB-lite"/>
    </source>
</evidence>
<keyword evidence="8" id="KW-0393">Immunoglobulin domain</keyword>
<dbReference type="EMBL" id="AMQM01001091">
    <property type="status" value="NOT_ANNOTATED_CDS"/>
    <property type="molecule type" value="Genomic_DNA"/>
</dbReference>
<dbReference type="GeneID" id="20211085"/>
<keyword evidence="3" id="KW-0732">Signal</keyword>
<keyword evidence="4" id="KW-0677">Repeat</keyword>
<dbReference type="PROSITE" id="PS50835">
    <property type="entry name" value="IG_LIKE"/>
    <property type="match status" value="2"/>
</dbReference>
<dbReference type="HOGENOM" id="CLU_273448_0_0_1"/>
<evidence type="ECO:0000256" key="4">
    <source>
        <dbReference type="ARBA" id="ARBA00022737"/>
    </source>
</evidence>
<dbReference type="InterPro" id="IPR003599">
    <property type="entry name" value="Ig_sub"/>
</dbReference>
<sequence length="1177" mass="132436">MEVPPQFIITPRDKTVLAGSRVNFRCSVTGNPTPAVFWLKENSQTLMFPKKDYDRLSVTDDGTLMIDNVKKSDAGQYLCKGVNDAGQAYYKAKLEVKDSDDKMHPPIIKLSPQNQTLAANTEATLLCSASGDPTPSIVWLRNNKVLNKKDDKYSIDDSGNLKIKNLRKSDSGKYTCKAFSKIGETSRTCYIQVEAHTNPSVVFYRTPEPSTFPGPPSKPTIADVTDTSVRLMWRNNQNSGSSAVFAYTVEYSSLESGQGWMEASNKVTEQTYIVRNLKPDTYYTFLVRAQNSHGLSLPSPVSDHVRTKGGHNPSQARPNMSALNRSLVAEKISNKSFVFLFPAEATGSTTVVLTWEVRKNHRYVEGFHIRYRCLSDVDDHFYPRGYHSNFNDRGTDLPEEPKNWTIVTVQSSSVTSYTLYNLEKNTWFEMDVQPYYMDIVGMESNKVQVKTLEDVPSASPQHIEARMTKNNTLSISWEPPPKQHHNGFLRGYKIFIFGNNSKFDREIQINSSMRELRIQNMIQDMTYKIQMCAYNRAGDGFRSDPIVIGPLLTSSPDPHLLKQPWFIAMLILLIGGLLWTVLCVFSVWLCRKRSKGIKLHKNCLPNSYMVDNSINAGKVNGYVTTTSTNYPTLSKQNANFINATVNNNSSNSNNNNNNLQSPGSMKNFNKTTNPYNSSDIIPCIIQQQYMIQPKSESTDSGIKQNISTSESNIDSNHLQTDYDDHAAEDGQQYERIDFNLPNEINLFGEHPTLFIPPPPEHPPPTYNSTNASQSPPNAPRWLASQQLPLLPPPHHVAMHSDVEPMNNNYNNNNINNNNIILGSNIVGSLKRGMHTLNYSINKPPSPKNTSNFASTSRPLQNNNNNISNNNIHHVSSERAFEQHQQPFHQRNKSNYSQQLNQNYSLNARLMPAMKNNLRTSHPTSPDSPISEVAILDTDYDVDESDADMNLSQLAQSPSHSDIDNMIGQEPVAVIEGGDQWRNDDMAGEDESSSVSSSDDNNCLTEKDFAKAVARAAKMSGLMVVGSTVIDPNTGKEKVRKSSKHRQRARCSSPYSTDSNYSSIPHKHHPKSERKKRTKMQAGLTSQQPINSSQQHLQQQQQQLRQQMLMRNHSNSQKMIDFNNSSTNFNLLDGNVNKLTHGSSIPLLNNSNESKNTFNNGDFSRSKESDINMWKMKY</sequence>
<dbReference type="FunFam" id="2.60.40.10:FF:002430">
    <property type="entry name" value="Uncharacterized protein"/>
    <property type="match status" value="1"/>
</dbReference>
<dbReference type="SMART" id="SM00408">
    <property type="entry name" value="IGc2"/>
    <property type="match status" value="2"/>
</dbReference>
<dbReference type="GO" id="GO:0016020">
    <property type="term" value="C:membrane"/>
    <property type="evidence" value="ECO:0007669"/>
    <property type="project" value="UniProtKB-SubCell"/>
</dbReference>
<feature type="region of interest" description="Disordered" evidence="9">
    <location>
        <begin position="979"/>
        <end position="1002"/>
    </location>
</feature>
<feature type="compositionally biased region" description="Low complexity" evidence="9">
    <location>
        <begin position="646"/>
        <end position="658"/>
    </location>
</feature>
<dbReference type="Gene3D" id="2.60.40.10">
    <property type="entry name" value="Immunoglobulins"/>
    <property type="match status" value="5"/>
</dbReference>
<gene>
    <name evidence="14" type="primary">20211085</name>
    <name evidence="13" type="ORF">HELRODRAFT_188972</name>
</gene>
<keyword evidence="7" id="KW-1015">Disulfide bond</keyword>
<feature type="compositionally biased region" description="Pro residues" evidence="9">
    <location>
        <begin position="755"/>
        <end position="765"/>
    </location>
</feature>
<keyword evidence="6 10" id="KW-0472">Membrane</keyword>
<feature type="region of interest" description="Disordered" evidence="9">
    <location>
        <begin position="1031"/>
        <end position="1101"/>
    </location>
</feature>
<feature type="compositionally biased region" description="Low complexity" evidence="9">
    <location>
        <begin position="1090"/>
        <end position="1101"/>
    </location>
</feature>
<dbReference type="Proteomes" id="UP000015101">
    <property type="component" value="Unassembled WGS sequence"/>
</dbReference>
<dbReference type="FunFam" id="2.60.40.10:FF:000008">
    <property type="entry name" value="roundabout homolog 2 isoform X2"/>
    <property type="match status" value="1"/>
</dbReference>
<dbReference type="InterPro" id="IPR036179">
    <property type="entry name" value="Ig-like_dom_sf"/>
</dbReference>
<dbReference type="InterPro" id="IPR003598">
    <property type="entry name" value="Ig_sub2"/>
</dbReference>
<evidence type="ECO:0000256" key="10">
    <source>
        <dbReference type="SAM" id="Phobius"/>
    </source>
</evidence>
<dbReference type="Pfam" id="PF00041">
    <property type="entry name" value="fn3"/>
    <property type="match status" value="2"/>
</dbReference>
<evidence type="ECO:0000256" key="5">
    <source>
        <dbReference type="ARBA" id="ARBA00022989"/>
    </source>
</evidence>
<dbReference type="SMART" id="SM00409">
    <property type="entry name" value="IG"/>
    <property type="match status" value="2"/>
</dbReference>
<dbReference type="AlphaFoldDB" id="T1FQI8"/>
<evidence type="ECO:0000256" key="6">
    <source>
        <dbReference type="ARBA" id="ARBA00023136"/>
    </source>
</evidence>
<evidence type="ECO:0000259" key="12">
    <source>
        <dbReference type="PROSITE" id="PS50853"/>
    </source>
</evidence>
<dbReference type="InterPro" id="IPR050964">
    <property type="entry name" value="Striated_Muscle_Regulatory"/>
</dbReference>
<dbReference type="STRING" id="6412.T1FQI8"/>
<dbReference type="PROSITE" id="PS50853">
    <property type="entry name" value="FN3"/>
    <property type="match status" value="2"/>
</dbReference>
<name>T1FQI8_HELRO</name>
<feature type="domain" description="Fibronectin type-III" evidence="12">
    <location>
        <begin position="215"/>
        <end position="310"/>
    </location>
</feature>
<protein>
    <submittedName>
        <fullName evidence="13 14">Uncharacterized protein</fullName>
    </submittedName>
</protein>
<comment type="subcellular location">
    <subcellularLocation>
        <location evidence="1">Membrane</location>
        <topology evidence="1">Single-pass membrane protein</topology>
    </subcellularLocation>
</comment>
<feature type="domain" description="Fibronectin type-III" evidence="12">
    <location>
        <begin position="459"/>
        <end position="556"/>
    </location>
</feature>
<dbReference type="FunFam" id="2.60.40.10:FF:003685">
    <property type="match status" value="1"/>
</dbReference>
<dbReference type="OMA" id="CTAFSES"/>
<dbReference type="InterPro" id="IPR036116">
    <property type="entry name" value="FN3_sf"/>
</dbReference>
<feature type="region of interest" description="Disordered" evidence="9">
    <location>
        <begin position="840"/>
        <end position="870"/>
    </location>
</feature>
<dbReference type="KEGG" id="hro:HELRODRAFT_188972"/>
<dbReference type="FunFam" id="2.60.40.10:FF:004656">
    <property type="match status" value="1"/>
</dbReference>
<keyword evidence="2 10" id="KW-0812">Transmembrane</keyword>
<dbReference type="SUPFAM" id="SSF48726">
    <property type="entry name" value="Immunoglobulin"/>
    <property type="match status" value="2"/>
</dbReference>
<evidence type="ECO:0000313" key="13">
    <source>
        <dbReference type="EMBL" id="ESN98989.1"/>
    </source>
</evidence>
<feature type="compositionally biased region" description="Polar residues" evidence="9">
    <location>
        <begin position="766"/>
        <end position="775"/>
    </location>
</feature>
<dbReference type="OrthoDB" id="428111at2759"/>
<dbReference type="InterPro" id="IPR007110">
    <property type="entry name" value="Ig-like_dom"/>
</dbReference>
<reference evidence="13 15" key="2">
    <citation type="journal article" date="2013" name="Nature">
        <title>Insights into bilaterian evolution from three spiralian genomes.</title>
        <authorList>
            <person name="Simakov O."/>
            <person name="Marletaz F."/>
            <person name="Cho S.J."/>
            <person name="Edsinger-Gonzales E."/>
            <person name="Havlak P."/>
            <person name="Hellsten U."/>
            <person name="Kuo D.H."/>
            <person name="Larsson T."/>
            <person name="Lv J."/>
            <person name="Arendt D."/>
            <person name="Savage R."/>
            <person name="Osoegawa K."/>
            <person name="de Jong P."/>
            <person name="Grimwood J."/>
            <person name="Chapman J.A."/>
            <person name="Shapiro H."/>
            <person name="Aerts A."/>
            <person name="Otillar R.P."/>
            <person name="Terry A.Y."/>
            <person name="Boore J.L."/>
            <person name="Grigoriev I.V."/>
            <person name="Lindberg D.R."/>
            <person name="Seaver E.C."/>
            <person name="Weisblat D.A."/>
            <person name="Putnam N.H."/>
            <person name="Rokhsar D.S."/>
        </authorList>
    </citation>
    <scope>NUCLEOTIDE SEQUENCE</scope>
</reference>
<feature type="compositionally biased region" description="Low complexity" evidence="9">
    <location>
        <begin position="861"/>
        <end position="870"/>
    </location>
</feature>
<feature type="compositionally biased region" description="Polar residues" evidence="9">
    <location>
        <begin position="659"/>
        <end position="668"/>
    </location>
</feature>
<evidence type="ECO:0000313" key="15">
    <source>
        <dbReference type="Proteomes" id="UP000015101"/>
    </source>
</evidence>
<dbReference type="InParanoid" id="T1FQI8"/>
<accession>T1FQI8</accession>
<feature type="compositionally biased region" description="Basic residues" evidence="9">
    <location>
        <begin position="1037"/>
        <end position="1048"/>
    </location>
</feature>
<evidence type="ECO:0000256" key="2">
    <source>
        <dbReference type="ARBA" id="ARBA00022692"/>
    </source>
</evidence>
<evidence type="ECO:0000313" key="14">
    <source>
        <dbReference type="EnsemblMetazoa" id="HelroP188972"/>
    </source>
</evidence>
<dbReference type="PANTHER" id="PTHR13817">
    <property type="entry name" value="TITIN"/>
    <property type="match status" value="1"/>
</dbReference>
<dbReference type="EMBL" id="KB097143">
    <property type="protein sequence ID" value="ESN98989.1"/>
    <property type="molecule type" value="Genomic_DNA"/>
</dbReference>
<feature type="domain" description="Ig-like" evidence="11">
    <location>
        <begin position="105"/>
        <end position="192"/>
    </location>
</feature>
<feature type="region of interest" description="Disordered" evidence="9">
    <location>
        <begin position="755"/>
        <end position="780"/>
    </location>
</feature>
<reference evidence="15" key="1">
    <citation type="submission" date="2012-12" db="EMBL/GenBank/DDBJ databases">
        <authorList>
            <person name="Hellsten U."/>
            <person name="Grimwood J."/>
            <person name="Chapman J.A."/>
            <person name="Shapiro H."/>
            <person name="Aerts A."/>
            <person name="Otillar R.P."/>
            <person name="Terry A.Y."/>
            <person name="Boore J.L."/>
            <person name="Simakov O."/>
            <person name="Marletaz F."/>
            <person name="Cho S.-J."/>
            <person name="Edsinger-Gonzales E."/>
            <person name="Havlak P."/>
            <person name="Kuo D.-H."/>
            <person name="Larsson T."/>
            <person name="Lv J."/>
            <person name="Arendt D."/>
            <person name="Savage R."/>
            <person name="Osoegawa K."/>
            <person name="de Jong P."/>
            <person name="Lindberg D.R."/>
            <person name="Seaver E.C."/>
            <person name="Weisblat D.A."/>
            <person name="Putnam N.H."/>
            <person name="Grigoriev I.V."/>
            <person name="Rokhsar D.S."/>
        </authorList>
    </citation>
    <scope>NUCLEOTIDE SEQUENCE</scope>
</reference>
<evidence type="ECO:0000256" key="8">
    <source>
        <dbReference type="ARBA" id="ARBA00023319"/>
    </source>
</evidence>
<organism evidence="14 15">
    <name type="scientific">Helobdella robusta</name>
    <name type="common">Californian leech</name>
    <dbReference type="NCBI Taxonomy" id="6412"/>
    <lineage>
        <taxon>Eukaryota</taxon>
        <taxon>Metazoa</taxon>
        <taxon>Spiralia</taxon>
        <taxon>Lophotrochozoa</taxon>
        <taxon>Annelida</taxon>
        <taxon>Clitellata</taxon>
        <taxon>Hirudinea</taxon>
        <taxon>Rhynchobdellida</taxon>
        <taxon>Glossiphoniidae</taxon>
        <taxon>Helobdella</taxon>
    </lineage>
</organism>
<dbReference type="Pfam" id="PF07679">
    <property type="entry name" value="I-set"/>
    <property type="match status" value="1"/>
</dbReference>
<reference evidence="14" key="3">
    <citation type="submission" date="2015-06" db="UniProtKB">
        <authorList>
            <consortium name="EnsemblMetazoa"/>
        </authorList>
    </citation>
    <scope>IDENTIFICATION</scope>
</reference>
<dbReference type="InterPro" id="IPR013098">
    <property type="entry name" value="Ig_I-set"/>
</dbReference>
<dbReference type="eggNOG" id="KOG4222">
    <property type="taxonomic scope" value="Eukaryota"/>
</dbReference>
<evidence type="ECO:0000256" key="7">
    <source>
        <dbReference type="ARBA" id="ARBA00023157"/>
    </source>
</evidence>
<dbReference type="SMART" id="SM00060">
    <property type="entry name" value="FN3"/>
    <property type="match status" value="3"/>
</dbReference>
<feature type="region of interest" description="Disordered" evidence="9">
    <location>
        <begin position="646"/>
        <end position="668"/>
    </location>
</feature>
<dbReference type="FunFam" id="2.60.40.10:FF:002655">
    <property type="entry name" value="Roundabout-like protein 4"/>
    <property type="match status" value="1"/>
</dbReference>
<evidence type="ECO:0000256" key="1">
    <source>
        <dbReference type="ARBA" id="ARBA00004167"/>
    </source>
</evidence>
<dbReference type="PANTHER" id="PTHR13817:SF172">
    <property type="entry name" value="IG-LIKE DOMAIN-CONTAINING PROTEIN"/>
    <property type="match status" value="1"/>
</dbReference>
<evidence type="ECO:0000256" key="3">
    <source>
        <dbReference type="ARBA" id="ARBA00022729"/>
    </source>
</evidence>
<keyword evidence="15" id="KW-1185">Reference proteome</keyword>
<evidence type="ECO:0000259" key="11">
    <source>
        <dbReference type="PROSITE" id="PS50835"/>
    </source>
</evidence>
<dbReference type="CDD" id="cd00063">
    <property type="entry name" value="FN3"/>
    <property type="match status" value="3"/>
</dbReference>
<dbReference type="GO" id="GO:0007399">
    <property type="term" value="P:nervous system development"/>
    <property type="evidence" value="ECO:0007669"/>
    <property type="project" value="UniProtKB-ARBA"/>
</dbReference>
<dbReference type="Pfam" id="PF13927">
    <property type="entry name" value="Ig_3"/>
    <property type="match status" value="1"/>
</dbReference>
<dbReference type="GO" id="GO:0043005">
    <property type="term" value="C:neuron projection"/>
    <property type="evidence" value="ECO:0000318"/>
    <property type="project" value="GO_Central"/>
</dbReference>
<dbReference type="CTD" id="20211085"/>
<dbReference type="EnsemblMetazoa" id="HelroT188972">
    <property type="protein sequence ID" value="HelroP188972"/>
    <property type="gene ID" value="HelroG188972"/>
</dbReference>